<accession>A0A0R1WHD3</accession>
<gene>
    <name evidence="2" type="ORF">FD31_GL000412</name>
</gene>
<comment type="caution">
    <text evidence="2">The sequence shown here is derived from an EMBL/GenBank/DDBJ whole genome shotgun (WGS) entry which is preliminary data.</text>
</comment>
<dbReference type="GO" id="GO:0016740">
    <property type="term" value="F:transferase activity"/>
    <property type="evidence" value="ECO:0007669"/>
    <property type="project" value="UniProtKB-KW"/>
</dbReference>
<proteinExistence type="predicted"/>
<evidence type="ECO:0000313" key="2">
    <source>
        <dbReference type="EMBL" id="KRM17167.1"/>
    </source>
</evidence>
<dbReference type="Pfam" id="PF14393">
    <property type="entry name" value="DUF4422"/>
    <property type="match status" value="1"/>
</dbReference>
<reference evidence="2 3" key="1">
    <citation type="journal article" date="2015" name="Genome Announc.">
        <title>Expanding the biotechnology potential of lactobacilli through comparative genomics of 213 strains and associated genera.</title>
        <authorList>
            <person name="Sun Z."/>
            <person name="Harris H.M."/>
            <person name="McCann A."/>
            <person name="Guo C."/>
            <person name="Argimon S."/>
            <person name="Zhang W."/>
            <person name="Yang X."/>
            <person name="Jeffery I.B."/>
            <person name="Cooney J.C."/>
            <person name="Kagawa T.F."/>
            <person name="Liu W."/>
            <person name="Song Y."/>
            <person name="Salvetti E."/>
            <person name="Wrobel A."/>
            <person name="Rasinkangas P."/>
            <person name="Parkhill J."/>
            <person name="Rea M.C."/>
            <person name="O'Sullivan O."/>
            <person name="Ritari J."/>
            <person name="Douillard F.P."/>
            <person name="Paul Ross R."/>
            <person name="Yang R."/>
            <person name="Briner A.E."/>
            <person name="Felis G.E."/>
            <person name="de Vos W.M."/>
            <person name="Barrangou R."/>
            <person name="Klaenhammer T.R."/>
            <person name="Caufield P.W."/>
            <person name="Cui Y."/>
            <person name="Zhang H."/>
            <person name="O'Toole P.W."/>
        </authorList>
    </citation>
    <scope>NUCLEOTIDE SEQUENCE [LARGE SCALE GENOMIC DNA]</scope>
    <source>
        <strain evidence="2 3">DSM 16982</strain>
    </source>
</reference>
<feature type="domain" description="DUF4422" evidence="1">
    <location>
        <begin position="7"/>
        <end position="196"/>
    </location>
</feature>
<keyword evidence="2" id="KW-0808">Transferase</keyword>
<dbReference type="EMBL" id="AZFV01000012">
    <property type="protein sequence ID" value="KRM17167.1"/>
    <property type="molecule type" value="Genomic_DNA"/>
</dbReference>
<dbReference type="InterPro" id="IPR025536">
    <property type="entry name" value="DUF4422"/>
</dbReference>
<sequence length="237" mass="28231">MNAKRNFQVGIDYQRDDRGENISYKNANYNELTAIYWAWKNLSDVDAIGLVHYQRFFFKPGCRKTIDNVIGQQDVDLLLKNHDVILPEKRNYFIESNYSHYVHAHHEEPLLKTRQILAERYPEYLEAYDVTMQSNKAHMFNMFVMKKPQFDAYATWLFDVLARLEPRIDVGTYSVQEARVYGYIAELLMDVWIETNNVNYAEIKWGVTGRKQTVSKVYDFLLRKFFQTNANLRKIHF</sequence>
<dbReference type="Proteomes" id="UP000051302">
    <property type="component" value="Unassembled WGS sequence"/>
</dbReference>
<keyword evidence="3" id="KW-1185">Reference proteome</keyword>
<evidence type="ECO:0000259" key="1">
    <source>
        <dbReference type="Pfam" id="PF14393"/>
    </source>
</evidence>
<protein>
    <submittedName>
        <fullName evidence="2">Glycosyltransferase</fullName>
    </submittedName>
</protein>
<dbReference type="STRING" id="1423774.FD31_GL000412"/>
<name>A0A0R1WHD3_9LACO</name>
<dbReference type="PATRIC" id="fig|1423774.3.peg.423"/>
<organism evidence="2 3">
    <name type="scientific">Companilactobacillus nantensis DSM 16982</name>
    <dbReference type="NCBI Taxonomy" id="1423774"/>
    <lineage>
        <taxon>Bacteria</taxon>
        <taxon>Bacillati</taxon>
        <taxon>Bacillota</taxon>
        <taxon>Bacilli</taxon>
        <taxon>Lactobacillales</taxon>
        <taxon>Lactobacillaceae</taxon>
        <taxon>Companilactobacillus</taxon>
    </lineage>
</organism>
<evidence type="ECO:0000313" key="3">
    <source>
        <dbReference type="Proteomes" id="UP000051302"/>
    </source>
</evidence>
<dbReference type="AlphaFoldDB" id="A0A0R1WHD3"/>